<feature type="chain" id="PRO_5045211062" description="T9SS sorting signal type C domain-containing protein" evidence="1">
    <location>
        <begin position="20"/>
        <end position="1059"/>
    </location>
</feature>
<evidence type="ECO:0000313" key="3">
    <source>
        <dbReference type="Proteomes" id="UP000676776"/>
    </source>
</evidence>
<gene>
    <name evidence="2" type="ORF">J4050_09665</name>
</gene>
<reference evidence="2 3" key="1">
    <citation type="submission" date="2021-03" db="EMBL/GenBank/DDBJ databases">
        <title>Winogradskyella sp. nov., isolated from costal sediment.</title>
        <authorList>
            <person name="Gao C."/>
        </authorList>
    </citation>
    <scope>NUCLEOTIDE SEQUENCE [LARGE SCALE GENOMIC DNA]</scope>
    <source>
        <strain evidence="2 3">DF17</strain>
    </source>
</reference>
<feature type="signal peptide" evidence="1">
    <location>
        <begin position="1"/>
        <end position="19"/>
    </location>
</feature>
<keyword evidence="3" id="KW-1185">Reference proteome</keyword>
<proteinExistence type="predicted"/>
<dbReference type="Proteomes" id="UP000676776">
    <property type="component" value="Unassembled WGS sequence"/>
</dbReference>
<protein>
    <recommendedName>
        <fullName evidence="4">T9SS sorting signal type C domain-containing protein</fullName>
    </recommendedName>
</protein>
<accession>A0ABS3T2N8</accession>
<comment type="caution">
    <text evidence="2">The sequence shown here is derived from an EMBL/GenBank/DDBJ whole genome shotgun (WGS) entry which is preliminary data.</text>
</comment>
<evidence type="ECO:0008006" key="4">
    <source>
        <dbReference type="Google" id="ProtNLM"/>
    </source>
</evidence>
<sequence>MAVRLISILFLVFSFSVNAQCPNLGIDACTTAAPTIVGNSITCNPPINNAGRQNFRVTNMIANATYRISNCNSGVDTQMTIRDLGGTVVGYNDDNGPACAGLAASINFIPPADGSYRIQLNRFNCQSGGSLDNGDILVTLLSLPCALPTPITTPSCPNVDVTPDSSSIVSCGSGAGSETLTANYMDLGDTSDYNVDLITYDATTFGNFAAAATTSILFGSTGTEDDRWSNTAFNIPFDFCFYGNTVAQFVVGTNGTISFDPSRANTLSGFSFDENLPSTDEDLFDDTIYAAYQDLDPSVLGSGQITYGTTNVNGCNALVVLWDDIPLWDNGNLGDNSKRQTVMAVLYENTNIVEILIKEKDLDDDFFGIWNDGNAIVGIQNVGATEAVVAPCRNTLDDNWVATNEAWRFTPSGGSSTATLEWLVDGTLEPTYNGQTTITISPSVTTMYTAQVTYNLCNGGNLIISDDTTVTVVGGKIWDGSEATNNWMNPFNWSDDTIPTATDCIVIPVTGNDPIIYNSDNGIGLNLTIENGATLTQQPNSTLTVLNFIEVETGATYTMEDSASLIQIDDVANTVDGTFTMARTANMRQNDYVYWSSPVANFNVEDISINTPSNFIYDWNPSFDRPDGPPPNFVPNDFGRWESASGLMTLAKGYIVKGPNGHPSTPSPYTATFDGTPNNGNVDIAITRGGYTGLPYVGPGDDLVTPEADNWNLIGNPYPSAISAMSFLALPSNNNVEGSVYLWTHNTDIAASDSPFYQDFVYNYNAVDYLVWTGSGPSIPVGFNGSIAAGQGFFVLMNDLATPTETVTFNNAMRNSSYANDQFYRTSETATSTTLETHRIWLDYVAPNNNTNITLVAYVNGATNEHDRMFDAKNSQGNGLNLYSLINEDMYIIQGRQIPFDETDTVPLGLNISEAGIQTIAINTLEGIFLEENSQIFIEDLHDGIIHNIKNAPYFFNSEAGIVNDRFVLRYNAGSLGVNGTNMSSGVLVYEKQEKIQIESMLKSIANVKVHDVLGRSLFEKSNINQNMFRIDALNSKTQVIFLKISLVDGSQEVVKLIF</sequence>
<name>A0ABS3T2N8_9FLAO</name>
<organism evidence="2 3">
    <name type="scientific">Winogradskyella pelagia</name>
    <dbReference type="NCBI Taxonomy" id="2819984"/>
    <lineage>
        <taxon>Bacteria</taxon>
        <taxon>Pseudomonadati</taxon>
        <taxon>Bacteroidota</taxon>
        <taxon>Flavobacteriia</taxon>
        <taxon>Flavobacteriales</taxon>
        <taxon>Flavobacteriaceae</taxon>
        <taxon>Winogradskyella</taxon>
    </lineage>
</organism>
<dbReference type="EMBL" id="JAGEVF010000007">
    <property type="protein sequence ID" value="MBO3117016.1"/>
    <property type="molecule type" value="Genomic_DNA"/>
</dbReference>
<evidence type="ECO:0000256" key="1">
    <source>
        <dbReference type="SAM" id="SignalP"/>
    </source>
</evidence>
<evidence type="ECO:0000313" key="2">
    <source>
        <dbReference type="EMBL" id="MBO3117016.1"/>
    </source>
</evidence>
<keyword evidence="1" id="KW-0732">Signal</keyword>
<dbReference type="RefSeq" id="WP_208154379.1">
    <property type="nucleotide sequence ID" value="NZ_JAGEVF010000007.1"/>
</dbReference>